<evidence type="ECO:0000256" key="1">
    <source>
        <dbReference type="ARBA" id="ARBA00022801"/>
    </source>
</evidence>
<protein>
    <submittedName>
        <fullName evidence="3">Alpha/beta hydrolase</fullName>
    </submittedName>
</protein>
<dbReference type="InterPro" id="IPR050300">
    <property type="entry name" value="GDXG_lipolytic_enzyme"/>
</dbReference>
<dbReference type="RefSeq" id="WP_119772137.1">
    <property type="nucleotide sequence ID" value="NZ_QYUO01000003.1"/>
</dbReference>
<dbReference type="SUPFAM" id="SSF53474">
    <property type="entry name" value="alpha/beta-Hydrolases"/>
    <property type="match status" value="1"/>
</dbReference>
<evidence type="ECO:0000259" key="2">
    <source>
        <dbReference type="Pfam" id="PF07859"/>
    </source>
</evidence>
<feature type="domain" description="Alpha/beta hydrolase fold-3" evidence="2">
    <location>
        <begin position="71"/>
        <end position="193"/>
    </location>
</feature>
<dbReference type="InterPro" id="IPR013094">
    <property type="entry name" value="AB_hydrolase_3"/>
</dbReference>
<comment type="caution">
    <text evidence="3">The sequence shown here is derived from an EMBL/GenBank/DDBJ whole genome shotgun (WGS) entry which is preliminary data.</text>
</comment>
<dbReference type="GO" id="GO:0016787">
    <property type="term" value="F:hydrolase activity"/>
    <property type="evidence" value="ECO:0007669"/>
    <property type="project" value="UniProtKB-KW"/>
</dbReference>
<sequence>MEKEIIQALRAIGTTLSPETIGATVKLLASHAIRPENSNLIERDHMYGPHVRHRLDVFRPDAVTTRRRPAFVFVHGGGFIGGDKGTSDAPFYSNVGAWAAKQGWVGVTLTYRLAPEFKWPAGSDDLETAIDWLTDHGETFGIDPAQIILCGQSAGATHVAGYVTRPRAAQTLAGAIMLSGIYDLVNDDTSPMETAYYGKDMNSYAAASTCTALPMLSIPCLYSVSEMDPPKFQRQAAALVQAHITSNKTWPRLEYLRGHNHLSPVQLLGTDGDYVGSLIASFVNEVLELTPLAFPQQRKKVTRP</sequence>
<evidence type="ECO:0000313" key="4">
    <source>
        <dbReference type="Proteomes" id="UP000265955"/>
    </source>
</evidence>
<keyword evidence="4" id="KW-1185">Reference proteome</keyword>
<reference evidence="4" key="1">
    <citation type="submission" date="2018-09" db="EMBL/GenBank/DDBJ databases">
        <authorList>
            <person name="Zhu H."/>
        </authorList>
    </citation>
    <scope>NUCLEOTIDE SEQUENCE [LARGE SCALE GENOMIC DNA]</scope>
    <source>
        <strain evidence="4">K1R23-30</strain>
    </source>
</reference>
<dbReference type="InterPro" id="IPR029058">
    <property type="entry name" value="AB_hydrolase_fold"/>
</dbReference>
<dbReference type="Gene3D" id="3.40.50.1820">
    <property type="entry name" value="alpha/beta hydrolase"/>
    <property type="match status" value="1"/>
</dbReference>
<accession>A0A3A3FGE5</accession>
<dbReference type="AlphaFoldDB" id="A0A3A3FGE5"/>
<name>A0A3A3FGE5_9BURK</name>
<dbReference type="Pfam" id="PF07859">
    <property type="entry name" value="Abhydrolase_3"/>
    <property type="match status" value="1"/>
</dbReference>
<organism evidence="3 4">
    <name type="scientific">Noviherbaspirillum saxi</name>
    <dbReference type="NCBI Taxonomy" id="2320863"/>
    <lineage>
        <taxon>Bacteria</taxon>
        <taxon>Pseudomonadati</taxon>
        <taxon>Pseudomonadota</taxon>
        <taxon>Betaproteobacteria</taxon>
        <taxon>Burkholderiales</taxon>
        <taxon>Oxalobacteraceae</taxon>
        <taxon>Noviherbaspirillum</taxon>
    </lineage>
</organism>
<dbReference type="PANTHER" id="PTHR48081">
    <property type="entry name" value="AB HYDROLASE SUPERFAMILY PROTEIN C4A8.06C"/>
    <property type="match status" value="1"/>
</dbReference>
<keyword evidence="1 3" id="KW-0378">Hydrolase</keyword>
<evidence type="ECO:0000313" key="3">
    <source>
        <dbReference type="EMBL" id="RJF92250.1"/>
    </source>
</evidence>
<dbReference type="OrthoDB" id="9771666at2"/>
<proteinExistence type="predicted"/>
<gene>
    <name evidence="3" type="ORF">D3871_26840</name>
</gene>
<dbReference type="EMBL" id="QYUO01000003">
    <property type="protein sequence ID" value="RJF92250.1"/>
    <property type="molecule type" value="Genomic_DNA"/>
</dbReference>
<dbReference type="Proteomes" id="UP000265955">
    <property type="component" value="Unassembled WGS sequence"/>
</dbReference>